<dbReference type="InterPro" id="IPR003594">
    <property type="entry name" value="HATPase_dom"/>
</dbReference>
<dbReference type="PROSITE" id="PS50110">
    <property type="entry name" value="RESPONSE_REGULATORY"/>
    <property type="match status" value="1"/>
</dbReference>
<dbReference type="Gene3D" id="3.40.50.2300">
    <property type="match status" value="1"/>
</dbReference>
<feature type="transmembrane region" description="Helical" evidence="8">
    <location>
        <begin position="34"/>
        <end position="53"/>
    </location>
</feature>
<dbReference type="EC" id="2.7.13.3" evidence="2"/>
<feature type="domain" description="Histidine kinase" evidence="9">
    <location>
        <begin position="196"/>
        <end position="416"/>
    </location>
</feature>
<evidence type="ECO:0000256" key="2">
    <source>
        <dbReference type="ARBA" id="ARBA00012438"/>
    </source>
</evidence>
<dbReference type="SMART" id="SM00387">
    <property type="entry name" value="HATPase_c"/>
    <property type="match status" value="1"/>
</dbReference>
<protein>
    <recommendedName>
        <fullName evidence="2">histidine kinase</fullName>
        <ecNumber evidence="2">2.7.13.3</ecNumber>
    </recommendedName>
</protein>
<feature type="transmembrane region" description="Helical" evidence="8">
    <location>
        <begin position="147"/>
        <end position="169"/>
    </location>
</feature>
<dbReference type="SMART" id="SM00448">
    <property type="entry name" value="REC"/>
    <property type="match status" value="1"/>
</dbReference>
<evidence type="ECO:0000313" key="12">
    <source>
        <dbReference type="Proteomes" id="UP001595528"/>
    </source>
</evidence>
<dbReference type="InterPro" id="IPR004358">
    <property type="entry name" value="Sig_transdc_His_kin-like_C"/>
</dbReference>
<dbReference type="Gene3D" id="3.30.565.10">
    <property type="entry name" value="Histidine kinase-like ATPase, C-terminal domain"/>
    <property type="match status" value="1"/>
</dbReference>
<feature type="region of interest" description="Disordered" evidence="7">
    <location>
        <begin position="419"/>
        <end position="446"/>
    </location>
</feature>
<organism evidence="11 12">
    <name type="scientific">Marinibaculum pumilum</name>
    <dbReference type="NCBI Taxonomy" id="1766165"/>
    <lineage>
        <taxon>Bacteria</taxon>
        <taxon>Pseudomonadati</taxon>
        <taxon>Pseudomonadota</taxon>
        <taxon>Alphaproteobacteria</taxon>
        <taxon>Rhodospirillales</taxon>
        <taxon>Rhodospirillaceae</taxon>
        <taxon>Marinibaculum</taxon>
    </lineage>
</organism>
<dbReference type="CDD" id="cd16922">
    <property type="entry name" value="HATPase_EvgS-ArcB-TorS-like"/>
    <property type="match status" value="1"/>
</dbReference>
<dbReference type="SUPFAM" id="SSF55874">
    <property type="entry name" value="ATPase domain of HSP90 chaperone/DNA topoisomerase II/histidine kinase"/>
    <property type="match status" value="1"/>
</dbReference>
<dbReference type="PRINTS" id="PR00344">
    <property type="entry name" value="BCTRLSENSOR"/>
</dbReference>
<dbReference type="GO" id="GO:0005524">
    <property type="term" value="F:ATP binding"/>
    <property type="evidence" value="ECO:0007669"/>
    <property type="project" value="UniProtKB-KW"/>
</dbReference>
<name>A0ABV7L9S8_9PROT</name>
<keyword evidence="4" id="KW-0902">Two-component regulatory system</keyword>
<feature type="modified residue" description="4-aspartylphosphate" evidence="5">
    <location>
        <position position="501"/>
    </location>
</feature>
<dbReference type="PANTHER" id="PTHR45339:SF1">
    <property type="entry name" value="HYBRID SIGNAL TRANSDUCTION HISTIDINE KINASE J"/>
    <property type="match status" value="1"/>
</dbReference>
<dbReference type="PANTHER" id="PTHR45339">
    <property type="entry name" value="HYBRID SIGNAL TRANSDUCTION HISTIDINE KINASE J"/>
    <property type="match status" value="1"/>
</dbReference>
<dbReference type="SMART" id="SM00388">
    <property type="entry name" value="HisKA"/>
    <property type="match status" value="1"/>
</dbReference>
<reference evidence="12" key="1">
    <citation type="journal article" date="2019" name="Int. J. Syst. Evol. Microbiol.">
        <title>The Global Catalogue of Microorganisms (GCM) 10K type strain sequencing project: providing services to taxonomists for standard genome sequencing and annotation.</title>
        <authorList>
            <consortium name="The Broad Institute Genomics Platform"/>
            <consortium name="The Broad Institute Genome Sequencing Center for Infectious Disease"/>
            <person name="Wu L."/>
            <person name="Ma J."/>
        </authorList>
    </citation>
    <scope>NUCLEOTIDE SEQUENCE [LARGE SCALE GENOMIC DNA]</scope>
    <source>
        <strain evidence="12">KCTC 42964</strain>
    </source>
</reference>
<dbReference type="RefSeq" id="WP_379906512.1">
    <property type="nucleotide sequence ID" value="NZ_JBHRTR010000054.1"/>
</dbReference>
<dbReference type="InterPro" id="IPR036097">
    <property type="entry name" value="HisK_dim/P_sf"/>
</dbReference>
<dbReference type="InterPro" id="IPR036890">
    <property type="entry name" value="HATPase_C_sf"/>
</dbReference>
<dbReference type="Pfam" id="PF00512">
    <property type="entry name" value="HisKA"/>
    <property type="match status" value="1"/>
</dbReference>
<dbReference type="SUPFAM" id="SSF52172">
    <property type="entry name" value="CheY-like"/>
    <property type="match status" value="1"/>
</dbReference>
<keyword evidence="3 5" id="KW-0597">Phosphoprotein</keyword>
<evidence type="ECO:0000256" key="8">
    <source>
        <dbReference type="SAM" id="Phobius"/>
    </source>
</evidence>
<evidence type="ECO:0000256" key="1">
    <source>
        <dbReference type="ARBA" id="ARBA00000085"/>
    </source>
</evidence>
<comment type="catalytic activity">
    <reaction evidence="1">
        <text>ATP + protein L-histidine = ADP + protein N-phospho-L-histidine.</text>
        <dbReference type="EC" id="2.7.13.3"/>
    </reaction>
</comment>
<dbReference type="InterPro" id="IPR005467">
    <property type="entry name" value="His_kinase_dom"/>
</dbReference>
<evidence type="ECO:0000313" key="11">
    <source>
        <dbReference type="EMBL" id="MFC3231045.1"/>
    </source>
</evidence>
<feature type="coiled-coil region" evidence="6">
    <location>
        <begin position="169"/>
        <end position="196"/>
    </location>
</feature>
<dbReference type="InterPro" id="IPR001789">
    <property type="entry name" value="Sig_transdc_resp-reg_receiver"/>
</dbReference>
<proteinExistence type="predicted"/>
<dbReference type="CDD" id="cd00082">
    <property type="entry name" value="HisKA"/>
    <property type="match status" value="1"/>
</dbReference>
<evidence type="ECO:0000259" key="9">
    <source>
        <dbReference type="PROSITE" id="PS50109"/>
    </source>
</evidence>
<keyword evidence="8" id="KW-1133">Transmembrane helix</keyword>
<evidence type="ECO:0000256" key="3">
    <source>
        <dbReference type="ARBA" id="ARBA00022553"/>
    </source>
</evidence>
<keyword evidence="8" id="KW-0812">Transmembrane</keyword>
<evidence type="ECO:0000256" key="7">
    <source>
        <dbReference type="SAM" id="MobiDB-lite"/>
    </source>
</evidence>
<comment type="caution">
    <text evidence="11">The sequence shown here is derived from an EMBL/GenBank/DDBJ whole genome shotgun (WGS) entry which is preliminary data.</text>
</comment>
<dbReference type="InterPro" id="IPR003661">
    <property type="entry name" value="HisK_dim/P_dom"/>
</dbReference>
<dbReference type="CDD" id="cd17546">
    <property type="entry name" value="REC_hyHK_CKI1_RcsC-like"/>
    <property type="match status" value="1"/>
</dbReference>
<evidence type="ECO:0000259" key="10">
    <source>
        <dbReference type="PROSITE" id="PS50110"/>
    </source>
</evidence>
<evidence type="ECO:0000256" key="6">
    <source>
        <dbReference type="SAM" id="Coils"/>
    </source>
</evidence>
<dbReference type="Proteomes" id="UP001595528">
    <property type="component" value="Unassembled WGS sequence"/>
</dbReference>
<dbReference type="Pfam" id="PF02518">
    <property type="entry name" value="HATPase_c"/>
    <property type="match status" value="1"/>
</dbReference>
<keyword evidence="6" id="KW-0175">Coiled coil</keyword>
<evidence type="ECO:0000256" key="4">
    <source>
        <dbReference type="ARBA" id="ARBA00023012"/>
    </source>
</evidence>
<evidence type="ECO:0000256" key="5">
    <source>
        <dbReference type="PROSITE-ProRule" id="PRU00169"/>
    </source>
</evidence>
<sequence>MRAARERLLVLFSLFAGGGGLITALGQLDRWREIPEVAAVAVIGSLAMLVVPLHFHLTGAFARSAWILVAVYLATIATAAALSGGLLAAPALYLLSAPIGTALLLGMRPALGVGAATIAIFLAFDRLRDHLGLPAHGLDPDLWSRDLAFVLALLTIALTLVAGAFHAVMDSTNRRLRQARDEAEAANEAKSQFLANMSHELRTPLNGILGFADLLGDQPLTADGRLHLRQIRNSGADLLALVNDVLDFSRAETGALPLERLALDLAELVEDLRQRFAPRIRAKGLRLETAIAQQVPRQVMGDPLRLRQVLGNLLENAVKFTDRGTIRLSVACDDADRPTQLLLEVADSGIGIPAAALPTLFDRFTQADSSTTRRYGGSGLGLAIVRALVHRMGGEVTVSSEPGRGSRFQVRLPLQAAEDETAVSATPAEPATTAPPPPGAAEGLPRARHPGRVLLVEDSETNQILFRTVLAGAGHRVEVAENGRIALEALQRSPFDLVLMDGQMPVMGGLDAARAIRASGAPFADVTIIALTANLLDRDSASFDAAGMDDFLGKPVDLKHLLEKVDSWIGRRQA</sequence>
<dbReference type="EMBL" id="JBHRTR010000054">
    <property type="protein sequence ID" value="MFC3231045.1"/>
    <property type="molecule type" value="Genomic_DNA"/>
</dbReference>
<feature type="transmembrane region" description="Helical" evidence="8">
    <location>
        <begin position="109"/>
        <end position="127"/>
    </location>
</feature>
<keyword evidence="12" id="KW-1185">Reference proteome</keyword>
<accession>A0ABV7L9S8</accession>
<keyword evidence="11" id="KW-0547">Nucleotide-binding</keyword>
<feature type="transmembrane region" description="Helical" evidence="8">
    <location>
        <begin position="65"/>
        <end position="89"/>
    </location>
</feature>
<dbReference type="PROSITE" id="PS50109">
    <property type="entry name" value="HIS_KIN"/>
    <property type="match status" value="1"/>
</dbReference>
<dbReference type="SUPFAM" id="SSF47384">
    <property type="entry name" value="Homodimeric domain of signal transducing histidine kinase"/>
    <property type="match status" value="1"/>
</dbReference>
<dbReference type="Pfam" id="PF00072">
    <property type="entry name" value="Response_reg"/>
    <property type="match status" value="1"/>
</dbReference>
<keyword evidence="8" id="KW-0472">Membrane</keyword>
<keyword evidence="11" id="KW-0067">ATP-binding</keyword>
<gene>
    <name evidence="11" type="ORF">ACFOGJ_27610</name>
</gene>
<dbReference type="Gene3D" id="1.10.287.130">
    <property type="match status" value="1"/>
</dbReference>
<feature type="domain" description="Response regulatory" evidence="10">
    <location>
        <begin position="452"/>
        <end position="569"/>
    </location>
</feature>
<dbReference type="InterPro" id="IPR011006">
    <property type="entry name" value="CheY-like_superfamily"/>
</dbReference>